<accession>A0ABU1F8S0</accession>
<feature type="domain" description="Aldehyde dehydrogenase" evidence="3">
    <location>
        <begin position="45"/>
        <end position="479"/>
    </location>
</feature>
<keyword evidence="5" id="KW-1185">Reference proteome</keyword>
<dbReference type="RefSeq" id="WP_310457511.1">
    <property type="nucleotide sequence ID" value="NZ_JAVKPH010000012.1"/>
</dbReference>
<dbReference type="PIRSF" id="PIRSF036490">
    <property type="entry name" value="Aldedh_dupl"/>
    <property type="match status" value="1"/>
</dbReference>
<dbReference type="EMBL" id="JAVKPH010000012">
    <property type="protein sequence ID" value="MDR5653270.1"/>
    <property type="molecule type" value="Genomic_DNA"/>
</dbReference>
<dbReference type="InterPro" id="IPR016161">
    <property type="entry name" value="Ald_DH/histidinol_DH"/>
</dbReference>
<dbReference type="InterPro" id="IPR015590">
    <property type="entry name" value="Aldehyde_DH_dom"/>
</dbReference>
<dbReference type="Gene3D" id="3.40.605.10">
    <property type="entry name" value="Aldehyde Dehydrogenase, Chain A, domain 1"/>
    <property type="match status" value="2"/>
</dbReference>
<evidence type="ECO:0000259" key="3">
    <source>
        <dbReference type="Pfam" id="PF00171"/>
    </source>
</evidence>
<gene>
    <name evidence="4" type="ORF">RGD00_11690</name>
</gene>
<comment type="similarity">
    <text evidence="2">Belongs to the aldehyde dehydrogenase family.</text>
</comment>
<proteinExistence type="inferred from homology"/>
<protein>
    <submittedName>
        <fullName evidence="4">Aldehyde dehydrogenase family protein</fullName>
    </submittedName>
</protein>
<organism evidence="4 5">
    <name type="scientific">Ruixingdingia sedimenti</name>
    <dbReference type="NCBI Taxonomy" id="3073604"/>
    <lineage>
        <taxon>Bacteria</taxon>
        <taxon>Pseudomonadati</taxon>
        <taxon>Pseudomonadota</taxon>
        <taxon>Alphaproteobacteria</taxon>
        <taxon>Rhodobacterales</taxon>
        <taxon>Paracoccaceae</taxon>
        <taxon>Ruixingdingia</taxon>
    </lineage>
</organism>
<dbReference type="Pfam" id="PF00171">
    <property type="entry name" value="Aldedh"/>
    <property type="match status" value="2"/>
</dbReference>
<evidence type="ECO:0000313" key="4">
    <source>
        <dbReference type="EMBL" id="MDR5653270.1"/>
    </source>
</evidence>
<reference evidence="4 5" key="1">
    <citation type="submission" date="2023-09" db="EMBL/GenBank/DDBJ databases">
        <title>Xinfangfangia sedmenti sp. nov., isolated the sedment.</title>
        <authorList>
            <person name="Xu L."/>
        </authorList>
    </citation>
    <scope>NUCLEOTIDE SEQUENCE [LARGE SCALE GENOMIC DNA]</scope>
    <source>
        <strain evidence="4 5">LG-4</strain>
    </source>
</reference>
<evidence type="ECO:0000313" key="5">
    <source>
        <dbReference type="Proteomes" id="UP001247754"/>
    </source>
</evidence>
<evidence type="ECO:0000256" key="2">
    <source>
        <dbReference type="PIRNR" id="PIRNR036490"/>
    </source>
</evidence>
<dbReference type="SUPFAM" id="SSF53720">
    <property type="entry name" value="ALDH-like"/>
    <property type="match status" value="2"/>
</dbReference>
<sequence length="778" mass="81509">MSVKDIFDSLSYGPAPESAAPALDWIAAHGGRFGHWIDGRFTAAGDTFVTRNPATGGLLAEVTQGAAADVAAAVAAARRAQAKWGRTPGHERARVLYALGRLVQKHARLFAVMEVLDTGKPIREARDADIPLVARHFGYHAGLAQLVADELPGMAPVGVCAAVVPWNFPLLMLAWKVAPALAAGNAVVLKPAEWTPLSALLFAELSREAGVPKGVLNVVTGDGETGAALVAHPDVAKVAFTGSTATGRAIRTATAGTGKGLTLELGGKGPFIVFEDADLDSAVEGLVEGIWFNGGQVCCAGSRLLVQEGVAGDFLARLKRRMARLRVGDPLDKCIDIGALADPAHLARVNAMVAATQGEVFRPDTPIPPGCFCAPMLVTGLSPADPLMQEEVFGPVLAATTFRTHTEAVEIANNTRYGLAASVWTENVNMAHEVAGRLRAGVVWVNAANLFDAAAGFGGVRESGFGREGGWEGLRAWLRPAGRPRPLRAIAPVAPPAAPMVEGIDRTAKLYIGGKQARPDSGLSRAVWSRQGRLLGHVGLGTRKDIRNAVESARAAAPGWARASAWNRAQVIYYLAENLSARAGEFAARLQDLTGRPGGAEVEAAIQRLFACAAWADKWEGAVKPVPLRGMVAALREPQGVIGMICPDEAPLLGLVSLLAPAMAVGNACVLVPSRAYPLAATDFYQLLDTSDVPGGVANIVTGDAAELARTLAGHRDVDAVWAFAGAEVSALVERESVANLKRTWVDHGQAVDWAAGGVRPFLEAATDTKTLWLPAGM</sequence>
<dbReference type="InterPro" id="IPR016163">
    <property type="entry name" value="Ald_DH_C"/>
</dbReference>
<keyword evidence="1" id="KW-0560">Oxidoreductase</keyword>
<dbReference type="InterPro" id="IPR016162">
    <property type="entry name" value="Ald_DH_N"/>
</dbReference>
<dbReference type="InterPro" id="IPR011408">
    <property type="entry name" value="Aldehyde_DH"/>
</dbReference>
<evidence type="ECO:0000256" key="1">
    <source>
        <dbReference type="ARBA" id="ARBA00023002"/>
    </source>
</evidence>
<comment type="caution">
    <text evidence="4">The sequence shown here is derived from an EMBL/GenBank/DDBJ whole genome shotgun (WGS) entry which is preliminary data.</text>
</comment>
<name>A0ABU1F8S0_9RHOB</name>
<dbReference type="Gene3D" id="3.40.309.10">
    <property type="entry name" value="Aldehyde Dehydrogenase, Chain A, domain 2"/>
    <property type="match status" value="1"/>
</dbReference>
<dbReference type="Proteomes" id="UP001247754">
    <property type="component" value="Unassembled WGS sequence"/>
</dbReference>
<feature type="domain" description="Aldehyde dehydrogenase" evidence="3">
    <location>
        <begin position="532"/>
        <end position="749"/>
    </location>
</feature>
<dbReference type="PANTHER" id="PTHR11699">
    <property type="entry name" value="ALDEHYDE DEHYDROGENASE-RELATED"/>
    <property type="match status" value="1"/>
</dbReference>